<dbReference type="Pfam" id="PF02653">
    <property type="entry name" value="BPD_transp_2"/>
    <property type="match status" value="1"/>
</dbReference>
<keyword evidence="6 10" id="KW-1133">Transmembrane helix</keyword>
<dbReference type="InterPro" id="IPR001851">
    <property type="entry name" value="ABC_transp_permease"/>
</dbReference>
<feature type="region of interest" description="Disordered" evidence="9">
    <location>
        <begin position="150"/>
        <end position="186"/>
    </location>
</feature>
<feature type="transmembrane region" description="Helical" evidence="10">
    <location>
        <begin position="20"/>
        <end position="38"/>
    </location>
</feature>
<gene>
    <name evidence="11" type="ORF">CXY01_15010</name>
</gene>
<dbReference type="RefSeq" id="WP_246125145.1">
    <property type="nucleotide sequence ID" value="NZ_BJUB01000004.1"/>
</dbReference>
<dbReference type="GO" id="GO:0006865">
    <property type="term" value="P:amino acid transport"/>
    <property type="evidence" value="ECO:0007669"/>
    <property type="project" value="UniProtKB-KW"/>
</dbReference>
<keyword evidence="5" id="KW-0029">Amino-acid transport</keyword>
<evidence type="ECO:0000313" key="11">
    <source>
        <dbReference type="EMBL" id="GEK20981.1"/>
    </source>
</evidence>
<evidence type="ECO:0000256" key="7">
    <source>
        <dbReference type="ARBA" id="ARBA00023136"/>
    </source>
</evidence>
<dbReference type="Proteomes" id="UP000321118">
    <property type="component" value="Unassembled WGS sequence"/>
</dbReference>
<dbReference type="CDD" id="cd06582">
    <property type="entry name" value="TM_PBP1_LivH_like"/>
    <property type="match status" value="1"/>
</dbReference>
<evidence type="ECO:0000256" key="9">
    <source>
        <dbReference type="SAM" id="MobiDB-lite"/>
    </source>
</evidence>
<feature type="transmembrane region" description="Helical" evidence="10">
    <location>
        <begin position="289"/>
        <end position="313"/>
    </location>
</feature>
<dbReference type="Gene3D" id="2.60.40.1120">
    <property type="entry name" value="Carboxypeptidase-like, regulatory domain"/>
    <property type="match status" value="1"/>
</dbReference>
<reference evidence="11 12" key="1">
    <citation type="submission" date="2019-07" db="EMBL/GenBank/DDBJ databases">
        <title>Whole genome shotgun sequence of Cellulomonas xylanilytica NBRC 101102.</title>
        <authorList>
            <person name="Hosoyama A."/>
            <person name="Uohara A."/>
            <person name="Ohji S."/>
            <person name="Ichikawa N."/>
        </authorList>
    </citation>
    <scope>NUCLEOTIDE SEQUENCE [LARGE SCALE GENOMIC DNA]</scope>
    <source>
        <strain evidence="11 12">NBRC 101102</strain>
    </source>
</reference>
<comment type="similarity">
    <text evidence="8">Belongs to the binding-protein-dependent transport system permease family. LivHM subfamily.</text>
</comment>
<keyword evidence="7 10" id="KW-0472">Membrane</keyword>
<organism evidence="11 12">
    <name type="scientific">Cellulomonas xylanilytica</name>
    <dbReference type="NCBI Taxonomy" id="233583"/>
    <lineage>
        <taxon>Bacteria</taxon>
        <taxon>Bacillati</taxon>
        <taxon>Actinomycetota</taxon>
        <taxon>Actinomycetes</taxon>
        <taxon>Micrococcales</taxon>
        <taxon>Cellulomonadaceae</taxon>
        <taxon>Cellulomonas</taxon>
    </lineage>
</organism>
<evidence type="ECO:0000256" key="2">
    <source>
        <dbReference type="ARBA" id="ARBA00022448"/>
    </source>
</evidence>
<evidence type="ECO:0000256" key="5">
    <source>
        <dbReference type="ARBA" id="ARBA00022970"/>
    </source>
</evidence>
<dbReference type="PANTHER" id="PTHR11795:SF445">
    <property type="entry name" value="AMINO ACID ABC TRANSPORTER PERMEASE PROTEIN"/>
    <property type="match status" value="1"/>
</dbReference>
<feature type="transmembrane region" description="Helical" evidence="10">
    <location>
        <begin position="333"/>
        <end position="351"/>
    </location>
</feature>
<evidence type="ECO:0000313" key="12">
    <source>
        <dbReference type="Proteomes" id="UP000321118"/>
    </source>
</evidence>
<keyword evidence="4 10" id="KW-0812">Transmembrane</keyword>
<dbReference type="SUPFAM" id="SSF49452">
    <property type="entry name" value="Starch-binding domain-like"/>
    <property type="match status" value="1"/>
</dbReference>
<feature type="transmembrane region" description="Helical" evidence="10">
    <location>
        <begin position="197"/>
        <end position="218"/>
    </location>
</feature>
<comment type="caution">
    <text evidence="11">The sequence shown here is derived from an EMBL/GenBank/DDBJ whole genome shotgun (WGS) entry which is preliminary data.</text>
</comment>
<dbReference type="EMBL" id="BJUB01000004">
    <property type="protein sequence ID" value="GEK20981.1"/>
    <property type="molecule type" value="Genomic_DNA"/>
</dbReference>
<dbReference type="InterPro" id="IPR052157">
    <property type="entry name" value="BCAA_transport_permease"/>
</dbReference>
<sequence length="482" mass="47919">MRSAVLDPGGTTTPPLARRIAALLLLALTSVTLMLVAGPARAQGPVTSATAACVADAATGCIVGTLRTAAGEPVVGATLSVVGPEGDLTATSDATGRWSIAVTEPGEYEVTLDVATIPAGESLRDPSQNPRTVTVALGASQAALFALGAPTGGGGGGGDTGDDPSSSPTTDAENGTAVPEAPASSGSGVTAARVAQLTVNGLVFGTLLALASVGLSLIYGTTGLSNFAHGEQVSLGGILAYVGTQLVGLPLIPSAIIAVALGAATGWLQDAGLWKPLRRRGVGMIQQMIVTIGLSMAISYVFQFFFGAGPLRIVTATPTSVSLGPVRITTTTLWSLAIAAIVLGGVAFFLLGTRAGRATRAVADNPALAAASGISVNGMIRIVWTLGAGLAALGGVLIGLYFGATSWYSGGALLLLMFAAVTLGGLGAAFGALAGSIVIGLVVELSSLWIPTDMRYASALVILILVLLVRPQGILGRATRVG</sequence>
<feature type="transmembrane region" description="Helical" evidence="10">
    <location>
        <begin position="414"/>
        <end position="443"/>
    </location>
</feature>
<evidence type="ECO:0008006" key="13">
    <source>
        <dbReference type="Google" id="ProtNLM"/>
    </source>
</evidence>
<comment type="subcellular location">
    <subcellularLocation>
        <location evidence="1">Cell membrane</location>
        <topology evidence="1">Multi-pass membrane protein</topology>
    </subcellularLocation>
</comment>
<name>A0A510V4Y7_9CELL</name>
<evidence type="ECO:0000256" key="1">
    <source>
        <dbReference type="ARBA" id="ARBA00004651"/>
    </source>
</evidence>
<evidence type="ECO:0000256" key="3">
    <source>
        <dbReference type="ARBA" id="ARBA00022475"/>
    </source>
</evidence>
<evidence type="ECO:0000256" key="6">
    <source>
        <dbReference type="ARBA" id="ARBA00022989"/>
    </source>
</evidence>
<evidence type="ECO:0000256" key="4">
    <source>
        <dbReference type="ARBA" id="ARBA00022692"/>
    </source>
</evidence>
<proteinExistence type="inferred from homology"/>
<feature type="compositionally biased region" description="Gly residues" evidence="9">
    <location>
        <begin position="150"/>
        <end position="159"/>
    </location>
</feature>
<accession>A0A510V4Y7</accession>
<keyword evidence="12" id="KW-1185">Reference proteome</keyword>
<dbReference type="AlphaFoldDB" id="A0A510V4Y7"/>
<dbReference type="GO" id="GO:0005886">
    <property type="term" value="C:plasma membrane"/>
    <property type="evidence" value="ECO:0007669"/>
    <property type="project" value="UniProtKB-SubCell"/>
</dbReference>
<dbReference type="GO" id="GO:0022857">
    <property type="term" value="F:transmembrane transporter activity"/>
    <property type="evidence" value="ECO:0007669"/>
    <property type="project" value="InterPro"/>
</dbReference>
<keyword evidence="3" id="KW-1003">Cell membrane</keyword>
<dbReference type="PANTHER" id="PTHR11795">
    <property type="entry name" value="BRANCHED-CHAIN AMINO ACID TRANSPORT SYSTEM PERMEASE PROTEIN LIVH"/>
    <property type="match status" value="1"/>
</dbReference>
<protein>
    <recommendedName>
        <fullName evidence="13">Branched-chain amino acid ABC transporter permease</fullName>
    </recommendedName>
</protein>
<dbReference type="GO" id="GO:0030246">
    <property type="term" value="F:carbohydrate binding"/>
    <property type="evidence" value="ECO:0007669"/>
    <property type="project" value="InterPro"/>
</dbReference>
<feature type="transmembrane region" description="Helical" evidence="10">
    <location>
        <begin position="382"/>
        <end position="402"/>
    </location>
</feature>
<evidence type="ECO:0000256" key="8">
    <source>
        <dbReference type="ARBA" id="ARBA00037998"/>
    </source>
</evidence>
<feature type="transmembrane region" description="Helical" evidence="10">
    <location>
        <begin position="238"/>
        <end position="268"/>
    </location>
</feature>
<dbReference type="InterPro" id="IPR013784">
    <property type="entry name" value="Carb-bd-like_fold"/>
</dbReference>
<evidence type="ECO:0000256" key="10">
    <source>
        <dbReference type="SAM" id="Phobius"/>
    </source>
</evidence>
<keyword evidence="2" id="KW-0813">Transport</keyword>
<feature type="transmembrane region" description="Helical" evidence="10">
    <location>
        <begin position="455"/>
        <end position="475"/>
    </location>
</feature>